<gene>
    <name evidence="3" type="primary">usp</name>
    <name evidence="3" type="ORF">GCM10011332_17180</name>
</gene>
<reference evidence="3" key="2">
    <citation type="submission" date="2020-09" db="EMBL/GenBank/DDBJ databases">
        <authorList>
            <person name="Sun Q."/>
            <person name="Zhou Y."/>
        </authorList>
    </citation>
    <scope>NUCLEOTIDE SEQUENCE</scope>
    <source>
        <strain evidence="3">CGMCC 1.15254</strain>
    </source>
</reference>
<reference evidence="3" key="1">
    <citation type="journal article" date="2014" name="Int. J. Syst. Evol. Microbiol.">
        <title>Complete genome sequence of Corynebacterium casei LMG S-19264T (=DSM 44701T), isolated from a smear-ripened cheese.</title>
        <authorList>
            <consortium name="US DOE Joint Genome Institute (JGI-PGF)"/>
            <person name="Walter F."/>
            <person name="Albersmeier A."/>
            <person name="Kalinowski J."/>
            <person name="Ruckert C."/>
        </authorList>
    </citation>
    <scope>NUCLEOTIDE SEQUENCE</scope>
    <source>
        <strain evidence="3">CGMCC 1.15254</strain>
    </source>
</reference>
<feature type="domain" description="UspA" evidence="2">
    <location>
        <begin position="165"/>
        <end position="284"/>
    </location>
</feature>
<evidence type="ECO:0000259" key="2">
    <source>
        <dbReference type="Pfam" id="PF00582"/>
    </source>
</evidence>
<dbReference type="Proteomes" id="UP000632498">
    <property type="component" value="Unassembled WGS sequence"/>
</dbReference>
<dbReference type="PRINTS" id="PR01438">
    <property type="entry name" value="UNVRSLSTRESS"/>
</dbReference>
<dbReference type="PANTHER" id="PTHR46268">
    <property type="entry name" value="STRESS RESPONSE PROTEIN NHAX"/>
    <property type="match status" value="1"/>
</dbReference>
<dbReference type="Gene3D" id="3.40.50.12370">
    <property type="match status" value="1"/>
</dbReference>
<evidence type="ECO:0000313" key="4">
    <source>
        <dbReference type="Proteomes" id="UP000632498"/>
    </source>
</evidence>
<accession>A0A917BZU6</accession>
<protein>
    <submittedName>
        <fullName evidence="3">Universal stress protein</fullName>
    </submittedName>
</protein>
<dbReference type="EMBL" id="BMHV01000010">
    <property type="protein sequence ID" value="GGF63730.1"/>
    <property type="molecule type" value="Genomic_DNA"/>
</dbReference>
<feature type="domain" description="UspA" evidence="2">
    <location>
        <begin position="7"/>
        <end position="157"/>
    </location>
</feature>
<proteinExistence type="inferred from homology"/>
<organism evidence="3 4">
    <name type="scientific">Terasakiella brassicae</name>
    <dbReference type="NCBI Taxonomy" id="1634917"/>
    <lineage>
        <taxon>Bacteria</taxon>
        <taxon>Pseudomonadati</taxon>
        <taxon>Pseudomonadota</taxon>
        <taxon>Alphaproteobacteria</taxon>
        <taxon>Rhodospirillales</taxon>
        <taxon>Terasakiellaceae</taxon>
        <taxon>Terasakiella</taxon>
    </lineage>
</organism>
<dbReference type="InterPro" id="IPR006016">
    <property type="entry name" value="UspA"/>
</dbReference>
<dbReference type="SUPFAM" id="SSF52402">
    <property type="entry name" value="Adenine nucleotide alpha hydrolases-like"/>
    <property type="match status" value="2"/>
</dbReference>
<dbReference type="PANTHER" id="PTHR46268:SF6">
    <property type="entry name" value="UNIVERSAL STRESS PROTEIN UP12"/>
    <property type="match status" value="1"/>
</dbReference>
<sequence>MTEHTLIALVDGSAYSESVCYYAAWAAKRLNAKVKVYHVMGPREGSDSQDLSGAIRLGARSRLLKELSELDEKRGKLSQEQGRAILEDAQGIISPNGEVDVETRLRQGDLLDTILSKEENADLILIGKRGETRGSLDGHLGSNFEQIVRGSHKPILVANHAFKTIKNILVAFNGGTASLKAVDYIAQSPLFSGLEVSLVYAGKETPKIEKSMQEASEKLAAVNMVAKTVIKDGTPETILSQMTKNHDNQILVMGGYGHSWLRTLLTGSTTTHTIQSCKVPIFIIN</sequence>
<keyword evidence="4" id="KW-1185">Reference proteome</keyword>
<dbReference type="RefSeq" id="WP_188663867.1">
    <property type="nucleotide sequence ID" value="NZ_BMHV01000010.1"/>
</dbReference>
<comment type="similarity">
    <text evidence="1">Belongs to the universal stress protein A family.</text>
</comment>
<dbReference type="AlphaFoldDB" id="A0A917BZU6"/>
<name>A0A917BZU6_9PROT</name>
<comment type="caution">
    <text evidence="3">The sequence shown here is derived from an EMBL/GenBank/DDBJ whole genome shotgun (WGS) entry which is preliminary data.</text>
</comment>
<evidence type="ECO:0000313" key="3">
    <source>
        <dbReference type="EMBL" id="GGF63730.1"/>
    </source>
</evidence>
<dbReference type="Pfam" id="PF00582">
    <property type="entry name" value="Usp"/>
    <property type="match status" value="2"/>
</dbReference>
<evidence type="ECO:0000256" key="1">
    <source>
        <dbReference type="ARBA" id="ARBA00008791"/>
    </source>
</evidence>
<dbReference type="CDD" id="cd00293">
    <property type="entry name" value="USP-like"/>
    <property type="match status" value="2"/>
</dbReference>
<dbReference type="InterPro" id="IPR006015">
    <property type="entry name" value="Universal_stress_UspA"/>
</dbReference>